<dbReference type="Proteomes" id="UP000182412">
    <property type="component" value="Unassembled WGS sequence"/>
</dbReference>
<dbReference type="InterPro" id="IPR013656">
    <property type="entry name" value="PAS_4"/>
</dbReference>
<name>A0A1H0RPY8_SELRU</name>
<dbReference type="AlphaFoldDB" id="A0A1H0RPY8"/>
<dbReference type="Gene3D" id="3.30.70.270">
    <property type="match status" value="1"/>
</dbReference>
<dbReference type="InterPro" id="IPR000160">
    <property type="entry name" value="GGDEF_dom"/>
</dbReference>
<accession>A0A1H0RPY8</accession>
<dbReference type="EMBL" id="FNJQ01000013">
    <property type="protein sequence ID" value="SDP31487.1"/>
    <property type="molecule type" value="Genomic_DNA"/>
</dbReference>
<dbReference type="InterPro" id="IPR000014">
    <property type="entry name" value="PAS"/>
</dbReference>
<dbReference type="PROSITE" id="PS50112">
    <property type="entry name" value="PAS"/>
    <property type="match status" value="1"/>
</dbReference>
<dbReference type="OrthoDB" id="9805474at2"/>
<proteinExistence type="predicted"/>
<dbReference type="SUPFAM" id="SSF55073">
    <property type="entry name" value="Nucleotide cyclase"/>
    <property type="match status" value="1"/>
</dbReference>
<protein>
    <submittedName>
        <fullName evidence="3">PAS domain S-box-containing protein/diguanylate cyclase (GGDEF) domain-containing protein</fullName>
    </submittedName>
</protein>
<dbReference type="Pfam" id="PF08448">
    <property type="entry name" value="PAS_4"/>
    <property type="match status" value="1"/>
</dbReference>
<dbReference type="RefSeq" id="WP_074572182.1">
    <property type="nucleotide sequence ID" value="NZ_FNJQ01000013.1"/>
</dbReference>
<dbReference type="Pfam" id="PF00990">
    <property type="entry name" value="GGDEF"/>
    <property type="match status" value="1"/>
</dbReference>
<dbReference type="NCBIfam" id="TIGR00254">
    <property type="entry name" value="GGDEF"/>
    <property type="match status" value="1"/>
</dbReference>
<dbReference type="PANTHER" id="PTHR44757">
    <property type="entry name" value="DIGUANYLATE CYCLASE DGCP"/>
    <property type="match status" value="1"/>
</dbReference>
<dbReference type="PANTHER" id="PTHR44757:SF2">
    <property type="entry name" value="BIOFILM ARCHITECTURE MAINTENANCE PROTEIN MBAA"/>
    <property type="match status" value="1"/>
</dbReference>
<dbReference type="InterPro" id="IPR029787">
    <property type="entry name" value="Nucleotide_cyclase"/>
</dbReference>
<dbReference type="CDD" id="cd01949">
    <property type="entry name" value="GGDEF"/>
    <property type="match status" value="1"/>
</dbReference>
<dbReference type="PROSITE" id="PS50887">
    <property type="entry name" value="GGDEF"/>
    <property type="match status" value="1"/>
</dbReference>
<dbReference type="NCBIfam" id="TIGR00229">
    <property type="entry name" value="sensory_box"/>
    <property type="match status" value="1"/>
</dbReference>
<reference evidence="3 4" key="1">
    <citation type="submission" date="2016-10" db="EMBL/GenBank/DDBJ databases">
        <authorList>
            <person name="de Groot N.N."/>
        </authorList>
    </citation>
    <scope>NUCLEOTIDE SEQUENCE [LARGE SCALE GENOMIC DNA]</scope>
    <source>
        <strain evidence="3 4">S137</strain>
    </source>
</reference>
<dbReference type="InterPro" id="IPR043128">
    <property type="entry name" value="Rev_trsase/Diguanyl_cyclase"/>
</dbReference>
<evidence type="ECO:0000259" key="1">
    <source>
        <dbReference type="PROSITE" id="PS50112"/>
    </source>
</evidence>
<organism evidence="3 4">
    <name type="scientific">Selenomonas ruminantium</name>
    <dbReference type="NCBI Taxonomy" id="971"/>
    <lineage>
        <taxon>Bacteria</taxon>
        <taxon>Bacillati</taxon>
        <taxon>Bacillota</taxon>
        <taxon>Negativicutes</taxon>
        <taxon>Selenomonadales</taxon>
        <taxon>Selenomonadaceae</taxon>
        <taxon>Selenomonas</taxon>
    </lineage>
</organism>
<dbReference type="InterPro" id="IPR052155">
    <property type="entry name" value="Biofilm_reg_signaling"/>
</dbReference>
<dbReference type="InterPro" id="IPR035965">
    <property type="entry name" value="PAS-like_dom_sf"/>
</dbReference>
<dbReference type="SUPFAM" id="SSF55785">
    <property type="entry name" value="PYP-like sensor domain (PAS domain)"/>
    <property type="match status" value="1"/>
</dbReference>
<sequence>MVEVVVDGESLLLYDEIISFEGWMIMYLCHLFVVMVGMTEHTANVLKSLPLPKDGRLRIEAAATLQEAADLVDSRCSAVVLGEHIPWKTDDINHLFGESTDLVVCAPTNTIWPQEKLGRVQHIWPVPLSDELLRFYCRQLLDNLYRQRCFWNTQNCLQTVIDTMPGFVWFKDMEGHHVKVNKAFCEMVGKSMSEVLGKKHHEIWGITPEQYAEGEFVCLETDEAIAKMQQTTLFEEKVLHSRLGLRKLKTYKTPVFDENGMMIGNIGAATDVTEECANQERILQISRTDELTQLANRRYFYQYLDKHRRGPLTLCYIDLDYFKQLNDTYGHQFGDAALMMVSEVLKNVFPDDFIARLGGDEFVVAIFSVPERAEMCRILDTLCTTARNQFDLDQSFGHLSMSVGVAAAHDNKVSLDTLLQRSDDALYYVKEYCRGKYVFYEDIKDKLTPRGISEK</sequence>
<evidence type="ECO:0000313" key="4">
    <source>
        <dbReference type="Proteomes" id="UP000182412"/>
    </source>
</evidence>
<dbReference type="SMART" id="SM00267">
    <property type="entry name" value="GGDEF"/>
    <property type="match status" value="1"/>
</dbReference>
<evidence type="ECO:0000313" key="3">
    <source>
        <dbReference type="EMBL" id="SDP31487.1"/>
    </source>
</evidence>
<evidence type="ECO:0000259" key="2">
    <source>
        <dbReference type="PROSITE" id="PS50887"/>
    </source>
</evidence>
<gene>
    <name evidence="3" type="ORF">SAMN05216366_11345</name>
</gene>
<feature type="domain" description="GGDEF" evidence="2">
    <location>
        <begin position="310"/>
        <end position="442"/>
    </location>
</feature>
<dbReference type="Gene3D" id="3.30.450.20">
    <property type="entry name" value="PAS domain"/>
    <property type="match status" value="1"/>
</dbReference>
<feature type="domain" description="PAS" evidence="1">
    <location>
        <begin position="153"/>
        <end position="198"/>
    </location>
</feature>